<dbReference type="EMBL" id="JBDKWZ010000022">
    <property type="protein sequence ID" value="MEN7551422.1"/>
    <property type="molecule type" value="Genomic_DNA"/>
</dbReference>
<accession>A0AAW9SDF6</accession>
<organism evidence="2 3">
    <name type="scientific">Rapidithrix thailandica</name>
    <dbReference type="NCBI Taxonomy" id="413964"/>
    <lineage>
        <taxon>Bacteria</taxon>
        <taxon>Pseudomonadati</taxon>
        <taxon>Bacteroidota</taxon>
        <taxon>Cytophagia</taxon>
        <taxon>Cytophagales</taxon>
        <taxon>Flammeovirgaceae</taxon>
        <taxon>Rapidithrix</taxon>
    </lineage>
</organism>
<evidence type="ECO:0000313" key="2">
    <source>
        <dbReference type="EMBL" id="MEN7551422.1"/>
    </source>
</evidence>
<dbReference type="Gene3D" id="3.60.10.10">
    <property type="entry name" value="Endonuclease/exonuclease/phosphatase"/>
    <property type="match status" value="1"/>
</dbReference>
<dbReference type="AlphaFoldDB" id="A0AAW9SDF6"/>
<evidence type="ECO:0000259" key="1">
    <source>
        <dbReference type="Pfam" id="PF19580"/>
    </source>
</evidence>
<dbReference type="Pfam" id="PF19580">
    <property type="entry name" value="Exo_endo_phos_3"/>
    <property type="match status" value="1"/>
</dbReference>
<name>A0AAW9SDF6_9BACT</name>
<dbReference type="PANTHER" id="PTHR42834:SF1">
    <property type="entry name" value="ENDONUCLEASE_EXONUCLEASE_PHOSPHATASE FAMILY PROTEIN (AFU_ORTHOLOGUE AFUA_3G09210)"/>
    <property type="match status" value="1"/>
</dbReference>
<dbReference type="GO" id="GO:0003824">
    <property type="term" value="F:catalytic activity"/>
    <property type="evidence" value="ECO:0007669"/>
    <property type="project" value="InterPro"/>
</dbReference>
<sequence length="297" mass="33782">MKRVHHITTSIFLLVFCGFNILLLHPAVSQTKKKLTVAFYNTHQLYDTIDNPKTDDNAYLPLGPQAWTLEKYHLKLENIARSIKSIGHKGPDILGLSEVENSKVLRDLLQKRILKKAKYQAVHFDSPHPKGLDVVLLYKKKVLEVISQRVFPVYSEDGRLQGSDILLVSGKIKQDEFHFIIWHVENNENTLFLEKAGLKVLKEVLQNLHQRTPNAKLLVMGEFDSNPLEETLGEDNFLTNPFQQTESPSSGKIIVSQNLVRASEGYSYKKDSATILPAKTDSEGGEQWLPVFIQLIR</sequence>
<protein>
    <recommendedName>
        <fullName evidence="1">Endonuclease/exonuclease/phosphatase domain-containing protein</fullName>
    </recommendedName>
</protein>
<dbReference type="InterPro" id="IPR036691">
    <property type="entry name" value="Endo/exonu/phosph_ase_sf"/>
</dbReference>
<dbReference type="PANTHER" id="PTHR42834">
    <property type="entry name" value="ENDONUCLEASE/EXONUCLEASE/PHOSPHATASE FAMILY PROTEIN (AFU_ORTHOLOGUE AFUA_3G09210)"/>
    <property type="match status" value="1"/>
</dbReference>
<dbReference type="SUPFAM" id="SSF56219">
    <property type="entry name" value="DNase I-like"/>
    <property type="match status" value="1"/>
</dbReference>
<comment type="caution">
    <text evidence="2">The sequence shown here is derived from an EMBL/GenBank/DDBJ whole genome shotgun (WGS) entry which is preliminary data.</text>
</comment>
<dbReference type="InterPro" id="IPR005135">
    <property type="entry name" value="Endo/exonuclease/phosphatase"/>
</dbReference>
<evidence type="ECO:0000313" key="3">
    <source>
        <dbReference type="Proteomes" id="UP001403385"/>
    </source>
</evidence>
<gene>
    <name evidence="2" type="ORF">AAG747_26130</name>
</gene>
<dbReference type="RefSeq" id="WP_346824203.1">
    <property type="nucleotide sequence ID" value="NZ_JBDKWZ010000022.1"/>
</dbReference>
<dbReference type="Proteomes" id="UP001403385">
    <property type="component" value="Unassembled WGS sequence"/>
</dbReference>
<reference evidence="2 3" key="1">
    <citation type="submission" date="2024-04" db="EMBL/GenBank/DDBJ databases">
        <title>Novel genus in family Flammeovirgaceae.</title>
        <authorList>
            <person name="Nguyen T.H."/>
            <person name="Vuong T.Q."/>
            <person name="Le H."/>
            <person name="Kim S.-G."/>
        </authorList>
    </citation>
    <scope>NUCLEOTIDE SEQUENCE [LARGE SCALE GENOMIC DNA]</scope>
    <source>
        <strain evidence="2 3">JCM 23209</strain>
    </source>
</reference>
<proteinExistence type="predicted"/>
<feature type="domain" description="Endonuclease/exonuclease/phosphatase" evidence="1">
    <location>
        <begin position="36"/>
        <end position="233"/>
    </location>
</feature>
<keyword evidence="3" id="KW-1185">Reference proteome</keyword>